<feature type="compositionally biased region" description="Low complexity" evidence="1">
    <location>
        <begin position="489"/>
        <end position="508"/>
    </location>
</feature>
<feature type="region of interest" description="Disordered" evidence="1">
    <location>
        <begin position="1"/>
        <end position="47"/>
    </location>
</feature>
<comment type="caution">
    <text evidence="2">The sequence shown here is derived from an EMBL/GenBank/DDBJ whole genome shotgun (WGS) entry which is preliminary data.</text>
</comment>
<name>A0A388M2Y4_CHABU</name>
<feature type="compositionally biased region" description="Polar residues" evidence="1">
    <location>
        <begin position="240"/>
        <end position="251"/>
    </location>
</feature>
<keyword evidence="3" id="KW-1185">Reference proteome</keyword>
<feature type="compositionally biased region" description="Polar residues" evidence="1">
    <location>
        <begin position="475"/>
        <end position="488"/>
    </location>
</feature>
<feature type="region of interest" description="Disordered" evidence="1">
    <location>
        <begin position="227"/>
        <end position="251"/>
    </location>
</feature>
<evidence type="ECO:0000256" key="1">
    <source>
        <dbReference type="SAM" id="MobiDB-lite"/>
    </source>
</evidence>
<reference evidence="2 3" key="1">
    <citation type="journal article" date="2018" name="Cell">
        <title>The Chara Genome: Secondary Complexity and Implications for Plant Terrestrialization.</title>
        <authorList>
            <person name="Nishiyama T."/>
            <person name="Sakayama H."/>
            <person name="Vries J.D."/>
            <person name="Buschmann H."/>
            <person name="Saint-Marcoux D."/>
            <person name="Ullrich K.K."/>
            <person name="Haas F.B."/>
            <person name="Vanderstraeten L."/>
            <person name="Becker D."/>
            <person name="Lang D."/>
            <person name="Vosolsobe S."/>
            <person name="Rombauts S."/>
            <person name="Wilhelmsson P.K.I."/>
            <person name="Janitza P."/>
            <person name="Kern R."/>
            <person name="Heyl A."/>
            <person name="Rumpler F."/>
            <person name="Villalobos L.I.A.C."/>
            <person name="Clay J.M."/>
            <person name="Skokan R."/>
            <person name="Toyoda A."/>
            <person name="Suzuki Y."/>
            <person name="Kagoshima H."/>
            <person name="Schijlen E."/>
            <person name="Tajeshwar N."/>
            <person name="Catarino B."/>
            <person name="Hetherington A.J."/>
            <person name="Saltykova A."/>
            <person name="Bonnot C."/>
            <person name="Breuninger H."/>
            <person name="Symeonidi A."/>
            <person name="Radhakrishnan G.V."/>
            <person name="Van Nieuwerburgh F."/>
            <person name="Deforce D."/>
            <person name="Chang C."/>
            <person name="Karol K.G."/>
            <person name="Hedrich R."/>
            <person name="Ulvskov P."/>
            <person name="Glockner G."/>
            <person name="Delwiche C.F."/>
            <person name="Petrasek J."/>
            <person name="Van de Peer Y."/>
            <person name="Friml J."/>
            <person name="Beilby M."/>
            <person name="Dolan L."/>
            <person name="Kohara Y."/>
            <person name="Sugano S."/>
            <person name="Fujiyama A."/>
            <person name="Delaux P.-M."/>
            <person name="Quint M."/>
            <person name="TheiBen G."/>
            <person name="Hagemann M."/>
            <person name="Harholt J."/>
            <person name="Dunand C."/>
            <person name="Zachgo S."/>
            <person name="Langdale J."/>
            <person name="Maumus F."/>
            <person name="Straeten D.V.D."/>
            <person name="Gould S.B."/>
            <person name="Rensing S.A."/>
        </authorList>
    </citation>
    <scope>NUCLEOTIDE SEQUENCE [LARGE SCALE GENOMIC DNA]</scope>
    <source>
        <strain evidence="2 3">S276</strain>
    </source>
</reference>
<protein>
    <submittedName>
        <fullName evidence="2">Uncharacterized protein</fullName>
    </submittedName>
</protein>
<sequence length="1037" mass="110910">MKSLSPDSYFTTHGRSGGSLGKTTLDKNLLGKRKLDETSRERKAKSDLVAVAAEAAAGVDHGFLEEAGGVVQGVEDNNVENVEDKRKERQGLEGEEEEGRDKENEVVTRPPGTHYDFKPPSSPLTRGGFALCVGVQNPHKHQSSGDQNGGGNLTALAACTGPGSGPVCSSVPGSGCGPVSGPASDPLSGPGLVFGPGSGYGGKQLQKGLVGCVWNESSGEFNLATPKRGQEEERVRPLSKTPQMRSRSSSLKIVDDSDYSIGSSPISALFGKPVESSMLLAGAPSQSLLKLEVGRNSSSFQEASMPQADAEKTMAADGSGGSYAGLMNEPTNGHHPASQSSEDCSHLHPCSTLSCPSGGAGIQPGTNALMMTTSGAHSAKKELLVEAKSAVRWKRRLSFGQRYSPREGSKSSLGESNRLSPVFTFIHRDDLLSAASMIAPQTPNGSLVAGQSVSATPKGGSGSPSFELLKYPQGASRTPATPNSRPGNSSLVRSSPSSFTSSLSPSPRDSSRLDTPLSWTSATDKHIDHCKQHRNFEKPISSPTQLRELIGGDGIRGHFAESSSQAQSASTSTCTSPSPFTPDHKTGMRERWMENWNKRTVMEAGKENQILSSNIACSIVVPTTPLEASTEEAGKVTTQLVKEDLADVVVPTTPLDPRGHLTGHRASRTSRWISDEREDEMMPCVVDLDNQAEGARSILHGREEVMVNCVGRKGSARQGSVSHTIELEIGQNGGLPKDFSLGARSLLHERDSAEEEMADPGVDDDSKRSRCGSQQREADMVTNLGMYSDSEGGERSQVSQKRNEATSECSCIQLNKGLACPSIFPSMTSSQSLFSEKEGAPQNPSCTHEPLQAPVKHHSPHVDWQQTPPFSKPPTVDFLEAAGVSCCGYHSNGGRGVFSEDSMARMVDHGATQCEILSSPCIAVQDVAVQPWDDAESQFLFSSRIPYKQQLVHPLHLQGYMISDCDGIQKLVHAASRRPRVCRNNDYNGHRNCWPSKQKVASSILGGTTTQLSTRQAEHCEFFDSRKWTMATKDAKI</sequence>
<gene>
    <name evidence="2" type="ORF">CBR_g48451</name>
</gene>
<feature type="region of interest" description="Disordered" evidence="1">
    <location>
        <begin position="313"/>
        <end position="344"/>
    </location>
</feature>
<dbReference type="Gramene" id="GBG88839">
    <property type="protein sequence ID" value="GBG88839"/>
    <property type="gene ID" value="CBR_g48451"/>
</dbReference>
<dbReference type="Proteomes" id="UP000265515">
    <property type="component" value="Unassembled WGS sequence"/>
</dbReference>
<evidence type="ECO:0000313" key="2">
    <source>
        <dbReference type="EMBL" id="GBG88839.1"/>
    </source>
</evidence>
<feature type="region of interest" description="Disordered" evidence="1">
    <location>
        <begin position="555"/>
        <end position="586"/>
    </location>
</feature>
<organism evidence="2 3">
    <name type="scientific">Chara braunii</name>
    <name type="common">Braun's stonewort</name>
    <dbReference type="NCBI Taxonomy" id="69332"/>
    <lineage>
        <taxon>Eukaryota</taxon>
        <taxon>Viridiplantae</taxon>
        <taxon>Streptophyta</taxon>
        <taxon>Charophyceae</taxon>
        <taxon>Charales</taxon>
        <taxon>Characeae</taxon>
        <taxon>Chara</taxon>
    </lineage>
</organism>
<dbReference type="AlphaFoldDB" id="A0A388M2Y4"/>
<feature type="compositionally biased region" description="Basic and acidic residues" evidence="1">
    <location>
        <begin position="82"/>
        <end position="92"/>
    </location>
</feature>
<dbReference type="EMBL" id="BFEA01000698">
    <property type="protein sequence ID" value="GBG88839.1"/>
    <property type="molecule type" value="Genomic_DNA"/>
</dbReference>
<feature type="region of interest" description="Disordered" evidence="1">
    <location>
        <begin position="65"/>
        <end position="122"/>
    </location>
</feature>
<feature type="region of interest" description="Disordered" evidence="1">
    <location>
        <begin position="449"/>
        <end position="517"/>
    </location>
</feature>
<feature type="compositionally biased region" description="Low complexity" evidence="1">
    <location>
        <begin position="562"/>
        <end position="578"/>
    </location>
</feature>
<feature type="compositionally biased region" description="Basic and acidic residues" evidence="1">
    <location>
        <begin position="33"/>
        <end position="46"/>
    </location>
</feature>
<proteinExistence type="predicted"/>
<accession>A0A388M2Y4</accession>
<feature type="compositionally biased region" description="Polar residues" evidence="1">
    <location>
        <begin position="1"/>
        <end position="14"/>
    </location>
</feature>
<feature type="compositionally biased region" description="Acidic residues" evidence="1">
    <location>
        <begin position="752"/>
        <end position="763"/>
    </location>
</feature>
<feature type="region of interest" description="Disordered" evidence="1">
    <location>
        <begin position="750"/>
        <end position="801"/>
    </location>
</feature>
<evidence type="ECO:0000313" key="3">
    <source>
        <dbReference type="Proteomes" id="UP000265515"/>
    </source>
</evidence>
<feature type="region of interest" description="Disordered" evidence="1">
    <location>
        <begin position="831"/>
        <end position="854"/>
    </location>
</feature>